<reference evidence="2 3" key="1">
    <citation type="journal article" date="2017" name="Curr. Biol.">
        <title>The Evolution of Venom by Co-option of Single-Copy Genes.</title>
        <authorList>
            <person name="Martinson E.O."/>
            <person name="Mrinalini"/>
            <person name="Kelkar Y.D."/>
            <person name="Chang C.H."/>
            <person name="Werren J.H."/>
        </authorList>
    </citation>
    <scope>NUCLEOTIDE SEQUENCE [LARGE SCALE GENOMIC DNA]</scope>
    <source>
        <strain evidence="2 3">Alberta</strain>
        <tissue evidence="2">Whole body</tissue>
    </source>
</reference>
<proteinExistence type="predicted"/>
<organism evidence="2 3">
    <name type="scientific">Trichomalopsis sarcophagae</name>
    <dbReference type="NCBI Taxonomy" id="543379"/>
    <lineage>
        <taxon>Eukaryota</taxon>
        <taxon>Metazoa</taxon>
        <taxon>Ecdysozoa</taxon>
        <taxon>Arthropoda</taxon>
        <taxon>Hexapoda</taxon>
        <taxon>Insecta</taxon>
        <taxon>Pterygota</taxon>
        <taxon>Neoptera</taxon>
        <taxon>Endopterygota</taxon>
        <taxon>Hymenoptera</taxon>
        <taxon>Apocrita</taxon>
        <taxon>Proctotrupomorpha</taxon>
        <taxon>Chalcidoidea</taxon>
        <taxon>Pteromalidae</taxon>
        <taxon>Pteromalinae</taxon>
        <taxon>Trichomalopsis</taxon>
    </lineage>
</organism>
<dbReference type="AlphaFoldDB" id="A0A232EQ95"/>
<dbReference type="EMBL" id="NNAY01002808">
    <property type="protein sequence ID" value="OXU20535.1"/>
    <property type="molecule type" value="Genomic_DNA"/>
</dbReference>
<comment type="caution">
    <text evidence="2">The sequence shown here is derived from an EMBL/GenBank/DDBJ whole genome shotgun (WGS) entry which is preliminary data.</text>
</comment>
<evidence type="ECO:0000256" key="1">
    <source>
        <dbReference type="SAM" id="MobiDB-lite"/>
    </source>
</evidence>
<feature type="compositionally biased region" description="Basic and acidic residues" evidence="1">
    <location>
        <begin position="12"/>
        <end position="31"/>
    </location>
</feature>
<name>A0A232EQ95_9HYME</name>
<keyword evidence="3" id="KW-1185">Reference proteome</keyword>
<feature type="region of interest" description="Disordered" evidence="1">
    <location>
        <begin position="1"/>
        <end position="31"/>
    </location>
</feature>
<gene>
    <name evidence="2" type="ORF">TSAR_000658</name>
</gene>
<dbReference type="Proteomes" id="UP000215335">
    <property type="component" value="Unassembled WGS sequence"/>
</dbReference>
<evidence type="ECO:0000313" key="3">
    <source>
        <dbReference type="Proteomes" id="UP000215335"/>
    </source>
</evidence>
<accession>A0A232EQ95</accession>
<evidence type="ECO:0000313" key="2">
    <source>
        <dbReference type="EMBL" id="OXU20535.1"/>
    </source>
</evidence>
<sequence length="66" mass="7644">MRPVRRRAGGGRTDRERGFTGDDWPERSRDPIASERIDEMISDLKEVKFHCESCIVIPTVDDLKLK</sequence>
<protein>
    <submittedName>
        <fullName evidence="2">Uncharacterized protein</fullName>
    </submittedName>
</protein>